<dbReference type="AlphaFoldDB" id="A0A858RF26"/>
<organism evidence="1 2">
    <name type="scientific">Luteolibacter luteus</name>
    <dbReference type="NCBI Taxonomy" id="2728835"/>
    <lineage>
        <taxon>Bacteria</taxon>
        <taxon>Pseudomonadati</taxon>
        <taxon>Verrucomicrobiota</taxon>
        <taxon>Verrucomicrobiia</taxon>
        <taxon>Verrucomicrobiales</taxon>
        <taxon>Verrucomicrobiaceae</taxon>
        <taxon>Luteolibacter</taxon>
    </lineage>
</organism>
<dbReference type="SUPFAM" id="SSF51182">
    <property type="entry name" value="RmlC-like cupins"/>
    <property type="match status" value="1"/>
</dbReference>
<keyword evidence="2" id="KW-1185">Reference proteome</keyword>
<dbReference type="PANTHER" id="PTHR36448:SF2">
    <property type="entry name" value="CUPIN TYPE-1 DOMAIN-CONTAINING PROTEIN"/>
    <property type="match status" value="1"/>
</dbReference>
<proteinExistence type="predicted"/>
<dbReference type="PIRSF" id="PIRSF019307">
    <property type="entry name" value="UCP019307"/>
    <property type="match status" value="1"/>
</dbReference>
<evidence type="ECO:0000313" key="1">
    <source>
        <dbReference type="EMBL" id="QJE95029.1"/>
    </source>
</evidence>
<accession>A0A858RF26</accession>
<dbReference type="InterPro" id="IPR047121">
    <property type="entry name" value="YjiB-like"/>
</dbReference>
<dbReference type="CDD" id="cd02219">
    <property type="entry name" value="cupin_YjlB-like"/>
    <property type="match status" value="1"/>
</dbReference>
<dbReference type="Proteomes" id="UP000501812">
    <property type="component" value="Chromosome"/>
</dbReference>
<dbReference type="Gene3D" id="2.60.120.10">
    <property type="entry name" value="Jelly Rolls"/>
    <property type="match status" value="1"/>
</dbReference>
<dbReference type="EMBL" id="CP051774">
    <property type="protein sequence ID" value="QJE95029.1"/>
    <property type="molecule type" value="Genomic_DNA"/>
</dbReference>
<dbReference type="RefSeq" id="WP_169453250.1">
    <property type="nucleotide sequence ID" value="NZ_CP051774.1"/>
</dbReference>
<protein>
    <submittedName>
        <fullName evidence="1">Cupin</fullName>
    </submittedName>
</protein>
<dbReference type="PANTHER" id="PTHR36448">
    <property type="entry name" value="BLR7373 PROTEIN"/>
    <property type="match status" value="1"/>
</dbReference>
<reference evidence="1 2" key="1">
    <citation type="submission" date="2020-04" db="EMBL/GenBank/DDBJ databases">
        <title>Luteolibacter sp. G-1-1-1 isolated from soil.</title>
        <authorList>
            <person name="Dahal R.H."/>
        </authorList>
    </citation>
    <scope>NUCLEOTIDE SEQUENCE [LARGE SCALE GENOMIC DNA]</scope>
    <source>
        <strain evidence="1 2">G-1-1-1</strain>
    </source>
</reference>
<dbReference type="InterPro" id="IPR014500">
    <property type="entry name" value="UCP019307_cupin"/>
</dbReference>
<dbReference type="KEGG" id="luo:HHL09_04320"/>
<sequence length="169" mass="18625">MSVIPDPEQLYFENDGEIPNSPLPVLLYRSAFPERGDPGAEWLEESFARHGWTNSWRNGVYPYHHYHTNTHEVLGVYRGSALLHLGGESGAEVEVVAGDVIVLPAGAGHKRLGSTHDFAVVGAYPDGMDPETLKAGELTMEDALEQIRRVPLPQSDPVRGDEGWPGIWK</sequence>
<evidence type="ECO:0000313" key="2">
    <source>
        <dbReference type="Proteomes" id="UP000501812"/>
    </source>
</evidence>
<dbReference type="InterPro" id="IPR014710">
    <property type="entry name" value="RmlC-like_jellyroll"/>
</dbReference>
<dbReference type="InterPro" id="IPR011051">
    <property type="entry name" value="RmlC_Cupin_sf"/>
</dbReference>
<gene>
    <name evidence="1" type="ORF">HHL09_04320</name>
</gene>
<name>A0A858RF26_9BACT</name>